<evidence type="ECO:0000313" key="4">
    <source>
        <dbReference type="EMBL" id="KAH7161870.1"/>
    </source>
</evidence>
<accession>A0A9P9FIV8</accession>
<gene>
    <name evidence="4" type="ORF">EDB81DRAFT_683979</name>
</gene>
<evidence type="ECO:0000313" key="5">
    <source>
        <dbReference type="Proteomes" id="UP000738349"/>
    </source>
</evidence>
<comment type="similarity">
    <text evidence="2">Belongs to the NAD(P)-dependent epimerase/dehydratase family. Dihydroflavonol-4-reductase subfamily.</text>
</comment>
<dbReference type="OrthoDB" id="2735536at2759"/>
<name>A0A9P9FIV8_9HYPO</name>
<feature type="domain" description="NAD-dependent epimerase/dehydratase" evidence="3">
    <location>
        <begin position="7"/>
        <end position="253"/>
    </location>
</feature>
<dbReference type="PANTHER" id="PTHR10366">
    <property type="entry name" value="NAD DEPENDENT EPIMERASE/DEHYDRATASE"/>
    <property type="match status" value="1"/>
</dbReference>
<dbReference type="Gene3D" id="3.40.50.720">
    <property type="entry name" value="NAD(P)-binding Rossmann-like Domain"/>
    <property type="match status" value="1"/>
</dbReference>
<keyword evidence="5" id="KW-1185">Reference proteome</keyword>
<evidence type="ECO:0000256" key="1">
    <source>
        <dbReference type="ARBA" id="ARBA00023002"/>
    </source>
</evidence>
<comment type="caution">
    <text evidence="4">The sequence shown here is derived from an EMBL/GenBank/DDBJ whole genome shotgun (WGS) entry which is preliminary data.</text>
</comment>
<dbReference type="PANTHER" id="PTHR10366:SF564">
    <property type="entry name" value="STEROL-4-ALPHA-CARBOXYLATE 3-DEHYDROGENASE, DECARBOXYLATING"/>
    <property type="match status" value="1"/>
</dbReference>
<dbReference type="SUPFAM" id="SSF51735">
    <property type="entry name" value="NAD(P)-binding Rossmann-fold domains"/>
    <property type="match status" value="1"/>
</dbReference>
<sequence length="335" mass="36468">MTSGTLLITGASGYLGGHLIKAALDKGYNVRATARSESSAKKILDQFPKYADKLSYAIVPDITHAGSYEQHLQDVVGIIHTASPFVLQPEDNVKDLLEPAIRGSLAVLEAARQWGPSVRRVVVTSSHASVCDLSKGKRPGYVYDEKDWNPVTYEEAAVASGVVAYCASKALAERAVWDWVSEHKPKFDLVTITPPWIFGPYVTELTSTKHLSESLQLLHGILGASEIPPFDFGGFADVREVAAAHILGYEVPEAGGQRFWVGQNFNYQSAVDAARAEIPELQSRLPLGQPGVIEDTYKVDGSKATRVLGVKYRTLAETMKDTYAQLLHAEAVEAQ</sequence>
<organism evidence="4 5">
    <name type="scientific">Dactylonectria macrodidyma</name>
    <dbReference type="NCBI Taxonomy" id="307937"/>
    <lineage>
        <taxon>Eukaryota</taxon>
        <taxon>Fungi</taxon>
        <taxon>Dikarya</taxon>
        <taxon>Ascomycota</taxon>
        <taxon>Pezizomycotina</taxon>
        <taxon>Sordariomycetes</taxon>
        <taxon>Hypocreomycetidae</taxon>
        <taxon>Hypocreales</taxon>
        <taxon>Nectriaceae</taxon>
        <taxon>Dactylonectria</taxon>
    </lineage>
</organism>
<dbReference type="Proteomes" id="UP000738349">
    <property type="component" value="Unassembled WGS sequence"/>
</dbReference>
<protein>
    <recommendedName>
        <fullName evidence="3">NAD-dependent epimerase/dehydratase domain-containing protein</fullName>
    </recommendedName>
</protein>
<dbReference type="InterPro" id="IPR001509">
    <property type="entry name" value="Epimerase_deHydtase"/>
</dbReference>
<dbReference type="InterPro" id="IPR036291">
    <property type="entry name" value="NAD(P)-bd_dom_sf"/>
</dbReference>
<evidence type="ECO:0000256" key="2">
    <source>
        <dbReference type="ARBA" id="ARBA00023445"/>
    </source>
</evidence>
<dbReference type="AlphaFoldDB" id="A0A9P9FIV8"/>
<proteinExistence type="inferred from homology"/>
<dbReference type="GO" id="GO:0016616">
    <property type="term" value="F:oxidoreductase activity, acting on the CH-OH group of donors, NAD or NADP as acceptor"/>
    <property type="evidence" value="ECO:0007669"/>
    <property type="project" value="TreeGrafter"/>
</dbReference>
<dbReference type="InterPro" id="IPR050425">
    <property type="entry name" value="NAD(P)_dehydrat-like"/>
</dbReference>
<dbReference type="Pfam" id="PF01370">
    <property type="entry name" value="Epimerase"/>
    <property type="match status" value="1"/>
</dbReference>
<reference evidence="4" key="1">
    <citation type="journal article" date="2021" name="Nat. Commun.">
        <title>Genetic determinants of endophytism in the Arabidopsis root mycobiome.</title>
        <authorList>
            <person name="Mesny F."/>
            <person name="Miyauchi S."/>
            <person name="Thiergart T."/>
            <person name="Pickel B."/>
            <person name="Atanasova L."/>
            <person name="Karlsson M."/>
            <person name="Huettel B."/>
            <person name="Barry K.W."/>
            <person name="Haridas S."/>
            <person name="Chen C."/>
            <person name="Bauer D."/>
            <person name="Andreopoulos W."/>
            <person name="Pangilinan J."/>
            <person name="LaButti K."/>
            <person name="Riley R."/>
            <person name="Lipzen A."/>
            <person name="Clum A."/>
            <person name="Drula E."/>
            <person name="Henrissat B."/>
            <person name="Kohler A."/>
            <person name="Grigoriev I.V."/>
            <person name="Martin F.M."/>
            <person name="Hacquard S."/>
        </authorList>
    </citation>
    <scope>NUCLEOTIDE SEQUENCE</scope>
    <source>
        <strain evidence="4">MPI-CAGE-AT-0147</strain>
    </source>
</reference>
<evidence type="ECO:0000259" key="3">
    <source>
        <dbReference type="Pfam" id="PF01370"/>
    </source>
</evidence>
<keyword evidence="1" id="KW-0560">Oxidoreductase</keyword>
<dbReference type="EMBL" id="JAGMUV010000004">
    <property type="protein sequence ID" value="KAH7161870.1"/>
    <property type="molecule type" value="Genomic_DNA"/>
</dbReference>